<dbReference type="InterPro" id="IPR015424">
    <property type="entry name" value="PyrdxlP-dep_Trfase"/>
</dbReference>
<evidence type="ECO:0000256" key="2">
    <source>
        <dbReference type="ARBA" id="ARBA00012224"/>
    </source>
</evidence>
<comment type="cofactor">
    <cofactor evidence="1">
        <name>pyridoxal 5'-phosphate</name>
        <dbReference type="ChEBI" id="CHEBI:597326"/>
    </cofactor>
</comment>
<sequence length="401" mass="45834">MTYNGEYFDQVIDRRGTIAGKWDGLEFLYGDSDLIPMWVADTDFRPPREVVDAVIERAKHGIFGYGFYGFPYKDAVIDWHQRRNKITYQKDSVFFTPNVLVSLNNVVRALTEEGDQVLLFNPTYGPLEKEPLFAKREIVRARLLKEQGHYEIDFSAFEQLIKDNQIKLFILCNPHNPTGRVWTEEELVKLVTICQRYGIPIVSDEIHSDLIMPGQIFTPLMKVTRALAYDQVVMLSAPTKTFNMAGLQASYYITDNQDFVKKIDQVKAYSHTGDLLNSFAYLALAKAYEHGEDYVDTLNEYLFSNYEYLVEELEPFSFVAVTKLEATYLAWIELSSINLTGKELRAKMVESGVAIQSGDDFFEEEGLFFRVNIGCPRETLKAGVKAIITCLSELARAEGIE</sequence>
<reference evidence="7" key="1">
    <citation type="submission" date="2020-12" db="EMBL/GenBank/DDBJ databases">
        <title>Vagococcus allomyrinae sp. nov. and Enterococcus lavae sp. nov., isolated from the larvae of Allomyrina dichotoma.</title>
        <authorList>
            <person name="Lee S.D."/>
        </authorList>
    </citation>
    <scope>NUCLEOTIDE SEQUENCE</scope>
    <source>
        <strain evidence="7">BWB3-3</strain>
    </source>
</reference>
<dbReference type="InterPro" id="IPR004839">
    <property type="entry name" value="Aminotransferase_I/II_large"/>
</dbReference>
<dbReference type="PANTHER" id="PTHR43525">
    <property type="entry name" value="PROTEIN MALY"/>
    <property type="match status" value="1"/>
</dbReference>
<dbReference type="AlphaFoldDB" id="A0A940P273"/>
<dbReference type="Proteomes" id="UP000674938">
    <property type="component" value="Unassembled WGS sequence"/>
</dbReference>
<comment type="caution">
    <text evidence="7">The sequence shown here is derived from an EMBL/GenBank/DDBJ whole genome shotgun (WGS) entry which is preliminary data.</text>
</comment>
<dbReference type="CDD" id="cd00609">
    <property type="entry name" value="AAT_like"/>
    <property type="match status" value="1"/>
</dbReference>
<dbReference type="GO" id="GO:0030170">
    <property type="term" value="F:pyridoxal phosphate binding"/>
    <property type="evidence" value="ECO:0007669"/>
    <property type="project" value="InterPro"/>
</dbReference>
<evidence type="ECO:0000313" key="8">
    <source>
        <dbReference type="Proteomes" id="UP000674938"/>
    </source>
</evidence>
<dbReference type="EC" id="4.4.1.13" evidence="2"/>
<dbReference type="InterPro" id="IPR015422">
    <property type="entry name" value="PyrdxlP-dep_Trfase_small"/>
</dbReference>
<dbReference type="NCBIfam" id="TIGR04350">
    <property type="entry name" value="C_S_lyase_PatB"/>
    <property type="match status" value="1"/>
</dbReference>
<keyword evidence="3" id="KW-0663">Pyridoxal phosphate</keyword>
<dbReference type="InterPro" id="IPR015421">
    <property type="entry name" value="PyrdxlP-dep_Trfase_major"/>
</dbReference>
<evidence type="ECO:0000256" key="1">
    <source>
        <dbReference type="ARBA" id="ARBA00001933"/>
    </source>
</evidence>
<proteinExistence type="inferred from homology"/>
<accession>A0A940P273</accession>
<evidence type="ECO:0000256" key="5">
    <source>
        <dbReference type="ARBA" id="ARBA00037974"/>
    </source>
</evidence>
<organism evidence="7 8">
    <name type="scientific">Vagococcus allomyrinae</name>
    <dbReference type="NCBI Taxonomy" id="2794353"/>
    <lineage>
        <taxon>Bacteria</taxon>
        <taxon>Bacillati</taxon>
        <taxon>Bacillota</taxon>
        <taxon>Bacilli</taxon>
        <taxon>Lactobacillales</taxon>
        <taxon>Enterococcaceae</taxon>
        <taxon>Vagococcus</taxon>
    </lineage>
</organism>
<dbReference type="InterPro" id="IPR027619">
    <property type="entry name" value="C-S_lyase_PatB-like"/>
</dbReference>
<comment type="similarity">
    <text evidence="5">Belongs to the class-II pyridoxal-phosphate-dependent aminotransferase family. MalY/PatB cystathionine beta-lyase subfamily.</text>
</comment>
<evidence type="ECO:0000313" key="7">
    <source>
        <dbReference type="EMBL" id="MBP1040099.1"/>
    </source>
</evidence>
<evidence type="ECO:0000259" key="6">
    <source>
        <dbReference type="Pfam" id="PF00155"/>
    </source>
</evidence>
<dbReference type="Gene3D" id="3.90.1150.10">
    <property type="entry name" value="Aspartate Aminotransferase, domain 1"/>
    <property type="match status" value="1"/>
</dbReference>
<dbReference type="GO" id="GO:0047804">
    <property type="term" value="F:cysteine-S-conjugate beta-lyase activity"/>
    <property type="evidence" value="ECO:0007669"/>
    <property type="project" value="UniProtKB-EC"/>
</dbReference>
<keyword evidence="4 7" id="KW-0456">Lyase</keyword>
<feature type="domain" description="Aminotransferase class I/classII large" evidence="6">
    <location>
        <begin position="41"/>
        <end position="387"/>
    </location>
</feature>
<name>A0A940P273_9ENTE</name>
<dbReference type="SUPFAM" id="SSF53383">
    <property type="entry name" value="PLP-dependent transferases"/>
    <property type="match status" value="1"/>
</dbReference>
<keyword evidence="8" id="KW-1185">Reference proteome</keyword>
<dbReference type="EMBL" id="JAEEGA010000002">
    <property type="protein sequence ID" value="MBP1040099.1"/>
    <property type="molecule type" value="Genomic_DNA"/>
</dbReference>
<protein>
    <recommendedName>
        <fullName evidence="2">cysteine-S-conjugate beta-lyase</fullName>
        <ecNumber evidence="2">4.4.1.13</ecNumber>
    </recommendedName>
</protein>
<dbReference type="PANTHER" id="PTHR43525:SF1">
    <property type="entry name" value="PROTEIN MALY"/>
    <property type="match status" value="1"/>
</dbReference>
<dbReference type="RefSeq" id="WP_209524994.1">
    <property type="nucleotide sequence ID" value="NZ_JAEEGA010000002.1"/>
</dbReference>
<evidence type="ECO:0000256" key="3">
    <source>
        <dbReference type="ARBA" id="ARBA00022898"/>
    </source>
</evidence>
<gene>
    <name evidence="7" type="ORF">I6N95_03635</name>
</gene>
<dbReference type="Gene3D" id="3.40.640.10">
    <property type="entry name" value="Type I PLP-dependent aspartate aminotransferase-like (Major domain)"/>
    <property type="match status" value="1"/>
</dbReference>
<dbReference type="Pfam" id="PF00155">
    <property type="entry name" value="Aminotran_1_2"/>
    <property type="match status" value="1"/>
</dbReference>
<dbReference type="InterPro" id="IPR051798">
    <property type="entry name" value="Class-II_PLP-Dep_Aminotrans"/>
</dbReference>
<evidence type="ECO:0000256" key="4">
    <source>
        <dbReference type="ARBA" id="ARBA00023239"/>
    </source>
</evidence>